<name>A0A172YBP6_9GAMM</name>
<dbReference type="EMBL" id="CP015243">
    <property type="protein sequence ID" value="ANF56671.1"/>
    <property type="molecule type" value="Genomic_DNA"/>
</dbReference>
<accession>A0A172YBP6</accession>
<dbReference type="AlphaFoldDB" id="A0A172YBP6"/>
<feature type="domain" description="HTH cro/C1-type" evidence="2">
    <location>
        <begin position="13"/>
        <end position="67"/>
    </location>
</feature>
<dbReference type="RefSeq" id="WP_027350095.1">
    <property type="nucleotide sequence ID" value="NZ_CP015243.1"/>
</dbReference>
<evidence type="ECO:0000313" key="4">
    <source>
        <dbReference type="Proteomes" id="UP000077875"/>
    </source>
</evidence>
<dbReference type="SMART" id="SM00530">
    <property type="entry name" value="HTH_XRE"/>
    <property type="match status" value="1"/>
</dbReference>
<dbReference type="InterPro" id="IPR050807">
    <property type="entry name" value="TransReg_Diox_bact_type"/>
</dbReference>
<proteinExistence type="predicted"/>
<dbReference type="GO" id="GO:0003700">
    <property type="term" value="F:DNA-binding transcription factor activity"/>
    <property type="evidence" value="ECO:0007669"/>
    <property type="project" value="TreeGrafter"/>
</dbReference>
<organism evidence="3 4">
    <name type="scientific">Halotalea alkalilenta</name>
    <dbReference type="NCBI Taxonomy" id="376489"/>
    <lineage>
        <taxon>Bacteria</taxon>
        <taxon>Pseudomonadati</taxon>
        <taxon>Pseudomonadota</taxon>
        <taxon>Gammaproteobacteria</taxon>
        <taxon>Oceanospirillales</taxon>
        <taxon>Halomonadaceae</taxon>
        <taxon>Halotalea</taxon>
    </lineage>
</organism>
<protein>
    <submittedName>
        <fullName evidence="3">Transcriptional regulator</fullName>
    </submittedName>
</protein>
<dbReference type="InterPro" id="IPR011051">
    <property type="entry name" value="RmlC_Cupin_sf"/>
</dbReference>
<dbReference type="CDD" id="cd00093">
    <property type="entry name" value="HTH_XRE"/>
    <property type="match status" value="1"/>
</dbReference>
<dbReference type="GO" id="GO:0005829">
    <property type="term" value="C:cytosol"/>
    <property type="evidence" value="ECO:0007669"/>
    <property type="project" value="TreeGrafter"/>
</dbReference>
<evidence type="ECO:0000313" key="3">
    <source>
        <dbReference type="EMBL" id="ANF56671.1"/>
    </source>
</evidence>
<dbReference type="Pfam" id="PF01381">
    <property type="entry name" value="HTH_3"/>
    <property type="match status" value="1"/>
</dbReference>
<dbReference type="Proteomes" id="UP000077875">
    <property type="component" value="Chromosome"/>
</dbReference>
<dbReference type="InterPro" id="IPR010982">
    <property type="entry name" value="Lambda_DNA-bd_dom_sf"/>
</dbReference>
<dbReference type="InterPro" id="IPR001387">
    <property type="entry name" value="Cro/C1-type_HTH"/>
</dbReference>
<evidence type="ECO:0000256" key="1">
    <source>
        <dbReference type="ARBA" id="ARBA00023125"/>
    </source>
</evidence>
<dbReference type="CDD" id="cd02209">
    <property type="entry name" value="cupin_XRE_C"/>
    <property type="match status" value="1"/>
</dbReference>
<reference evidence="3 4" key="1">
    <citation type="submission" date="2016-04" db="EMBL/GenBank/DDBJ databases">
        <title>Complete Genome Sequence of Halotalea alkalilenta IHB B 13600.</title>
        <authorList>
            <person name="Swarnkar M.K."/>
            <person name="Sharma A."/>
            <person name="Kaushal K."/>
            <person name="Soni R."/>
            <person name="Rana S."/>
            <person name="Singh A.K."/>
            <person name="Gulati A."/>
        </authorList>
    </citation>
    <scope>NUCLEOTIDE SEQUENCE [LARGE SCALE GENOMIC DNA]</scope>
    <source>
        <strain evidence="3 4">IHB B 13600</strain>
    </source>
</reference>
<dbReference type="Gene3D" id="2.60.120.10">
    <property type="entry name" value="Jelly Rolls"/>
    <property type="match status" value="1"/>
</dbReference>
<dbReference type="InterPro" id="IPR014710">
    <property type="entry name" value="RmlC-like_jellyroll"/>
</dbReference>
<dbReference type="InterPro" id="IPR013096">
    <property type="entry name" value="Cupin_2"/>
</dbReference>
<keyword evidence="4" id="KW-1185">Reference proteome</keyword>
<dbReference type="Gene3D" id="1.10.260.40">
    <property type="entry name" value="lambda repressor-like DNA-binding domains"/>
    <property type="match status" value="1"/>
</dbReference>
<dbReference type="Pfam" id="PF07883">
    <property type="entry name" value="Cupin_2"/>
    <property type="match status" value="1"/>
</dbReference>
<gene>
    <name evidence="3" type="ORF">A5892_03655</name>
</gene>
<dbReference type="GO" id="GO:0003677">
    <property type="term" value="F:DNA binding"/>
    <property type="evidence" value="ECO:0007669"/>
    <property type="project" value="UniProtKB-KW"/>
</dbReference>
<dbReference type="PROSITE" id="PS50943">
    <property type="entry name" value="HTH_CROC1"/>
    <property type="match status" value="1"/>
</dbReference>
<dbReference type="STRING" id="376489.A5892_03655"/>
<dbReference type="SUPFAM" id="SSF47413">
    <property type="entry name" value="lambda repressor-like DNA-binding domains"/>
    <property type="match status" value="1"/>
</dbReference>
<evidence type="ECO:0000259" key="2">
    <source>
        <dbReference type="PROSITE" id="PS50943"/>
    </source>
</evidence>
<sequence length="187" mass="20216">MSGAAWLAIGTRLAEIRQRHGLSQRKVAELAGLTHSAVSTVEQNKVSPSVSTLHKLLAVYGLSLADFFAEEERARARPKVVIEPEERLQLGSQGVSLELIHRPDGEGNLGMLIESYEPGSSTGEQLTHPGEEIGTVLEGVLEIVTGGVTYRLEPGQSYVIDTSVPHRFSNPGERTCRLISAHTPLTL</sequence>
<dbReference type="KEGG" id="haa:A5892_03655"/>
<dbReference type="NCBIfam" id="NF007408">
    <property type="entry name" value="PRK09943.1"/>
    <property type="match status" value="1"/>
</dbReference>
<keyword evidence="1" id="KW-0238">DNA-binding</keyword>
<dbReference type="SUPFAM" id="SSF51182">
    <property type="entry name" value="RmlC-like cupins"/>
    <property type="match status" value="1"/>
</dbReference>
<dbReference type="PANTHER" id="PTHR46797">
    <property type="entry name" value="HTH-TYPE TRANSCRIPTIONAL REGULATOR"/>
    <property type="match status" value="1"/>
</dbReference>
<dbReference type="PANTHER" id="PTHR46797:SF11">
    <property type="entry name" value="HTH-TYPE TRANSCRIPTIONAL REGULATOR PUUR"/>
    <property type="match status" value="1"/>
</dbReference>